<dbReference type="Gene3D" id="3.40.50.1820">
    <property type="entry name" value="alpha/beta hydrolase"/>
    <property type="match status" value="1"/>
</dbReference>
<feature type="domain" description="Peptidase S9 prolyl oligopeptidase catalytic" evidence="6">
    <location>
        <begin position="473"/>
        <end position="676"/>
    </location>
</feature>
<dbReference type="InterPro" id="IPR002470">
    <property type="entry name" value="Peptidase_S9A"/>
</dbReference>
<dbReference type="SUPFAM" id="SSF53474">
    <property type="entry name" value="alpha/beta-Hydrolases"/>
    <property type="match status" value="1"/>
</dbReference>
<evidence type="ECO:0000256" key="3">
    <source>
        <dbReference type="ARBA" id="ARBA00022670"/>
    </source>
</evidence>
<dbReference type="Pfam" id="PF02897">
    <property type="entry name" value="Peptidase_S9_N"/>
    <property type="match status" value="1"/>
</dbReference>
<dbReference type="STRING" id="1742358.GCA_001439605_01200"/>
<reference evidence="8 9" key="1">
    <citation type="submission" date="2019-03" db="EMBL/GenBank/DDBJ databases">
        <authorList>
            <person name="Jensen L."/>
            <person name="Storgaard J."/>
            <person name="Sulaj E."/>
            <person name="Schramm A."/>
            <person name="Marshall I.P.G."/>
        </authorList>
    </citation>
    <scope>NUCLEOTIDE SEQUENCE [LARGE SCALE GENOMIC DNA]</scope>
    <source>
        <strain evidence="8 9">2017H2G3</strain>
    </source>
</reference>
<evidence type="ECO:0000313" key="8">
    <source>
        <dbReference type="EMBL" id="TCJ02092.1"/>
    </source>
</evidence>
<dbReference type="GO" id="GO:0005829">
    <property type="term" value="C:cytosol"/>
    <property type="evidence" value="ECO:0007669"/>
    <property type="project" value="TreeGrafter"/>
</dbReference>
<keyword evidence="5" id="KW-0720">Serine protease</keyword>
<evidence type="ECO:0000259" key="6">
    <source>
        <dbReference type="Pfam" id="PF00326"/>
    </source>
</evidence>
<dbReference type="GO" id="GO:0070012">
    <property type="term" value="F:oligopeptidase activity"/>
    <property type="evidence" value="ECO:0007669"/>
    <property type="project" value="TreeGrafter"/>
</dbReference>
<evidence type="ECO:0000256" key="4">
    <source>
        <dbReference type="ARBA" id="ARBA00022801"/>
    </source>
</evidence>
<dbReference type="Proteomes" id="UP000293846">
    <property type="component" value="Unassembled WGS sequence"/>
</dbReference>
<evidence type="ECO:0000256" key="5">
    <source>
        <dbReference type="ARBA" id="ARBA00022825"/>
    </source>
</evidence>
<dbReference type="Pfam" id="PF00326">
    <property type="entry name" value="Peptidase_S9"/>
    <property type="match status" value="1"/>
</dbReference>
<dbReference type="EC" id="3.4.21.26" evidence="2"/>
<dbReference type="PRINTS" id="PR00862">
    <property type="entry name" value="PROLIGOPTASE"/>
</dbReference>
<dbReference type="PANTHER" id="PTHR42881">
    <property type="entry name" value="PROLYL ENDOPEPTIDASE"/>
    <property type="match status" value="1"/>
</dbReference>
<evidence type="ECO:0000313" key="9">
    <source>
        <dbReference type="Proteomes" id="UP000293846"/>
    </source>
</evidence>
<keyword evidence="9" id="KW-1185">Reference proteome</keyword>
<dbReference type="GO" id="GO:0004252">
    <property type="term" value="F:serine-type endopeptidase activity"/>
    <property type="evidence" value="ECO:0007669"/>
    <property type="project" value="UniProtKB-EC"/>
</dbReference>
<accession>A0A4R1ARA4</accession>
<comment type="catalytic activity">
    <reaction evidence="1">
        <text>Hydrolysis of Pro-|-Xaa &gt;&gt; Ala-|-Xaa in oligopeptides.</text>
        <dbReference type="EC" id="3.4.21.26"/>
    </reaction>
</comment>
<gene>
    <name evidence="8" type="ORF">E0Y62_21060</name>
</gene>
<dbReference type="GO" id="GO:0006508">
    <property type="term" value="P:proteolysis"/>
    <property type="evidence" value="ECO:0007669"/>
    <property type="project" value="UniProtKB-KW"/>
</dbReference>
<dbReference type="PANTHER" id="PTHR42881:SF2">
    <property type="entry name" value="PROLYL ENDOPEPTIDASE"/>
    <property type="match status" value="1"/>
</dbReference>
<dbReference type="Gene3D" id="2.130.10.120">
    <property type="entry name" value="Prolyl oligopeptidase, N-terminal domain"/>
    <property type="match status" value="1"/>
</dbReference>
<dbReference type="InterPro" id="IPR023302">
    <property type="entry name" value="Pept_S9A_N"/>
</dbReference>
<dbReference type="AlphaFoldDB" id="A0A4R1ARA4"/>
<dbReference type="InterPro" id="IPR029058">
    <property type="entry name" value="AB_hydrolase_fold"/>
</dbReference>
<feature type="domain" description="Peptidase S9A N-terminal" evidence="7">
    <location>
        <begin position="14"/>
        <end position="399"/>
    </location>
</feature>
<dbReference type="OrthoDB" id="9801421at2"/>
<keyword evidence="4" id="KW-0378">Hydrolase</keyword>
<dbReference type="EMBL" id="SJTH01000041">
    <property type="protein sequence ID" value="TCJ02092.1"/>
    <property type="molecule type" value="Genomic_DNA"/>
</dbReference>
<evidence type="ECO:0000259" key="7">
    <source>
        <dbReference type="Pfam" id="PF02897"/>
    </source>
</evidence>
<evidence type="ECO:0000256" key="1">
    <source>
        <dbReference type="ARBA" id="ARBA00001070"/>
    </source>
</evidence>
<name>A0A4R1ARA4_9BACI</name>
<organism evidence="8 9">
    <name type="scientific">Cytobacillus praedii</name>
    <dbReference type="NCBI Taxonomy" id="1742358"/>
    <lineage>
        <taxon>Bacteria</taxon>
        <taxon>Bacillati</taxon>
        <taxon>Bacillota</taxon>
        <taxon>Bacilli</taxon>
        <taxon>Bacillales</taxon>
        <taxon>Bacillaceae</taxon>
        <taxon>Cytobacillus</taxon>
    </lineage>
</organism>
<evidence type="ECO:0000256" key="2">
    <source>
        <dbReference type="ARBA" id="ARBA00011897"/>
    </source>
</evidence>
<dbReference type="InterPro" id="IPR001375">
    <property type="entry name" value="Peptidase_S9_cat"/>
</dbReference>
<dbReference type="SUPFAM" id="SSF50993">
    <property type="entry name" value="Peptidase/esterase 'gauge' domain"/>
    <property type="match status" value="1"/>
</dbReference>
<proteinExistence type="predicted"/>
<comment type="caution">
    <text evidence="8">The sequence shown here is derived from an EMBL/GenBank/DDBJ whole genome shotgun (WGS) entry which is preliminary data.</text>
</comment>
<dbReference type="InterPro" id="IPR051167">
    <property type="entry name" value="Prolyl_oligopep/macrocyclase"/>
</dbReference>
<dbReference type="RefSeq" id="WP_131238035.1">
    <property type="nucleotide sequence ID" value="NZ_SJTH01000041.1"/>
</dbReference>
<protein>
    <recommendedName>
        <fullName evidence="2">prolyl oligopeptidase</fullName>
        <ecNumber evidence="2">3.4.21.26</ecNumber>
    </recommendedName>
</protein>
<sequence>MNTIYPHTTKIAFKENYHGTILSDPYVWLENAKDSGVLEWVEQQNKFTDNYFAYSTKENVQGLQKKMMDKMKKPDYSGEYELGDKIFAGKMNENGEFSAVILDLEYNELETVADSNMFGKKFNVYGVKPSPKDNGFCIVSVNPHGAARPSILVYNYQTKELLKQIDNCFSAVWSDDGETIYFSDAKVDHDKGININYIKTYNWKTDITETVFIYKENSPFIILTASKDSKYIFAQICTDYVNSKLLMIDIDKREVRTLTDNIVAGFEYIGTTSDFHLILTNHKCAFGNIIAIERNGGTCGNAKVVIPECKKIIQGAIADEDMILVSYMDDVVSELAVFDYQGEWIKNLTLPSEMGTVTGIGGFLSTMVSPSGTVYFGFESFLTPPSRLKYNLKTDELKTVFVTDESDVKDDITITREFIVVRDGTKVPAFIVHKKDIKLDGNNPTLMYGYGGYNYAMPPSFQNFFIGLDIHEWVEKGYVYVNCNIRGGNEYGTQWHRKGNLENKKNVFFDFIDITEWLIEKSWTNPKKIAICGGSNGGLLMTALITLRPDLWGAVIASVPHTDMIRFKNDDRGPMYITEYGDPMDKDLFEYMLSYSPYHNIKPAKYPAIYLQTGEFDNNVPPYHAKKFAAKMQELNQSDNPILLRVLANGSHDRGKGQEMFKTFAEMQTFIATALKV</sequence>
<keyword evidence="3" id="KW-0645">Protease</keyword>